<dbReference type="OrthoDB" id="2427869at2759"/>
<dbReference type="EMBL" id="KN822258">
    <property type="protein sequence ID" value="KIM51431.1"/>
    <property type="molecule type" value="Genomic_DNA"/>
</dbReference>
<evidence type="ECO:0000256" key="1">
    <source>
        <dbReference type="ARBA" id="ARBA00004340"/>
    </source>
</evidence>
<reference evidence="6" key="2">
    <citation type="submission" date="2015-01" db="EMBL/GenBank/DDBJ databases">
        <title>Evolutionary Origins and Diversification of the Mycorrhizal Mutualists.</title>
        <authorList>
            <consortium name="DOE Joint Genome Institute"/>
            <consortium name="Mycorrhizal Genomics Consortium"/>
            <person name="Kohler A."/>
            <person name="Kuo A."/>
            <person name="Nagy L.G."/>
            <person name="Floudas D."/>
            <person name="Copeland A."/>
            <person name="Barry K.W."/>
            <person name="Cichocki N."/>
            <person name="Veneault-Fourrey C."/>
            <person name="LaButti K."/>
            <person name="Lindquist E.A."/>
            <person name="Lipzen A."/>
            <person name="Lundell T."/>
            <person name="Morin E."/>
            <person name="Murat C."/>
            <person name="Riley R."/>
            <person name="Ohm R."/>
            <person name="Sun H."/>
            <person name="Tunlid A."/>
            <person name="Henrissat B."/>
            <person name="Grigoriev I.V."/>
            <person name="Hibbett D.S."/>
            <person name="Martin F."/>
        </authorList>
    </citation>
    <scope>NUCLEOTIDE SEQUENCE [LARGE SCALE GENOMIC DNA]</scope>
    <source>
        <strain evidence="6">Foug A</strain>
    </source>
</reference>
<dbReference type="AlphaFoldDB" id="A0A0C3D5P6"/>
<dbReference type="STRING" id="1036808.A0A0C3D5P6"/>
<dbReference type="HOGENOM" id="CLU_686170_0_0_1"/>
<dbReference type="GO" id="GO:0005576">
    <property type="term" value="C:extracellular region"/>
    <property type="evidence" value="ECO:0007669"/>
    <property type="project" value="UniProtKB-SubCell"/>
</dbReference>
<organism evidence="5 6">
    <name type="scientific">Scleroderma citrinum Foug A</name>
    <dbReference type="NCBI Taxonomy" id="1036808"/>
    <lineage>
        <taxon>Eukaryota</taxon>
        <taxon>Fungi</taxon>
        <taxon>Dikarya</taxon>
        <taxon>Basidiomycota</taxon>
        <taxon>Agaricomycotina</taxon>
        <taxon>Agaricomycetes</taxon>
        <taxon>Agaricomycetidae</taxon>
        <taxon>Boletales</taxon>
        <taxon>Sclerodermatineae</taxon>
        <taxon>Sclerodermataceae</taxon>
        <taxon>Scleroderma</taxon>
    </lineage>
</organism>
<dbReference type="GO" id="GO:0043657">
    <property type="term" value="C:host cell"/>
    <property type="evidence" value="ECO:0007669"/>
    <property type="project" value="UniProtKB-SubCell"/>
</dbReference>
<feature type="domain" description="Crinkler effector protein N-terminal" evidence="4">
    <location>
        <begin position="22"/>
        <end position="126"/>
    </location>
</feature>
<evidence type="ECO:0000259" key="4">
    <source>
        <dbReference type="Pfam" id="PF20147"/>
    </source>
</evidence>
<sequence length="423" mass="47529">MSSRTGLHSPYCYPLYRAMSDLRLHCLVLGDTPDNIFLVTIARTATVAGLMEAVKDKYPPFHNIGAHQLKLYATSEEVANLDDDKLIQALKIPVEEGGHRKLVTRRPLSEVFMGVPPLTMLHILVQPPSDYKPPVAVPDLIVNCLIRGTEIGQTFSVHISGIKTVADLKKAIKSEMPVCEDAAAYELGLYNISLPWDENRSEKLEGLNLDHAQLLKDPLQTLSDINFPQKHLHVVIEVPLSMRSRPPPEPSGRLLETKDIGLRRTHFLRKNPPVAPSSAGKARTFSMRQKEDSQVIYCNRPYTAEAMIPPTLLHPVFGQFLDDCDTLEITPEDNSLALRLHITMSGFCHNENERAKIVRDEFSNFGLHFVVSKIGNQFETDGDMHVKEHRYAITEIKNEVCSTGAEPYIQASLYYEMKRSSLP</sequence>
<name>A0A0C3D5P6_9AGAM</name>
<reference evidence="5 6" key="1">
    <citation type="submission" date="2014-04" db="EMBL/GenBank/DDBJ databases">
        <authorList>
            <consortium name="DOE Joint Genome Institute"/>
            <person name="Kuo A."/>
            <person name="Kohler A."/>
            <person name="Nagy L.G."/>
            <person name="Floudas D."/>
            <person name="Copeland A."/>
            <person name="Barry K.W."/>
            <person name="Cichocki N."/>
            <person name="Veneault-Fourrey C."/>
            <person name="LaButti K."/>
            <person name="Lindquist E.A."/>
            <person name="Lipzen A."/>
            <person name="Lundell T."/>
            <person name="Morin E."/>
            <person name="Murat C."/>
            <person name="Sun H."/>
            <person name="Tunlid A."/>
            <person name="Henrissat B."/>
            <person name="Grigoriev I.V."/>
            <person name="Hibbett D.S."/>
            <person name="Martin F."/>
            <person name="Nordberg H.P."/>
            <person name="Cantor M.N."/>
            <person name="Hua S.X."/>
        </authorList>
    </citation>
    <scope>NUCLEOTIDE SEQUENCE [LARGE SCALE GENOMIC DNA]</scope>
    <source>
        <strain evidence="5 6">Foug A</strain>
    </source>
</reference>
<protein>
    <recommendedName>
        <fullName evidence="4">Crinkler effector protein N-terminal domain-containing protein</fullName>
    </recommendedName>
</protein>
<dbReference type="Proteomes" id="UP000053989">
    <property type="component" value="Unassembled WGS sequence"/>
</dbReference>
<evidence type="ECO:0000313" key="5">
    <source>
        <dbReference type="EMBL" id="KIM51431.1"/>
    </source>
</evidence>
<evidence type="ECO:0000313" key="6">
    <source>
        <dbReference type="Proteomes" id="UP000053989"/>
    </source>
</evidence>
<comment type="subcellular location">
    <subcellularLocation>
        <location evidence="1">Host cell</location>
    </subcellularLocation>
    <subcellularLocation>
        <location evidence="2">Secreted</location>
    </subcellularLocation>
</comment>
<feature type="domain" description="Crinkler effector protein N-terminal" evidence="4">
    <location>
        <begin position="143"/>
        <end position="237"/>
    </location>
</feature>
<gene>
    <name evidence="5" type="ORF">SCLCIDRAFT_638520</name>
</gene>
<keyword evidence="3" id="KW-0964">Secreted</keyword>
<proteinExistence type="predicted"/>
<evidence type="ECO:0000256" key="2">
    <source>
        <dbReference type="ARBA" id="ARBA00004613"/>
    </source>
</evidence>
<dbReference type="Pfam" id="PF20147">
    <property type="entry name" value="Crinkler"/>
    <property type="match status" value="2"/>
</dbReference>
<keyword evidence="6" id="KW-1185">Reference proteome</keyword>
<dbReference type="InterPro" id="IPR045379">
    <property type="entry name" value="Crinkler_N"/>
</dbReference>
<dbReference type="InParanoid" id="A0A0C3D5P6"/>
<accession>A0A0C3D5P6</accession>
<evidence type="ECO:0000256" key="3">
    <source>
        <dbReference type="ARBA" id="ARBA00022525"/>
    </source>
</evidence>